<organism evidence="1">
    <name type="scientific">Arundo donax</name>
    <name type="common">Giant reed</name>
    <name type="synonym">Donax arundinaceus</name>
    <dbReference type="NCBI Taxonomy" id="35708"/>
    <lineage>
        <taxon>Eukaryota</taxon>
        <taxon>Viridiplantae</taxon>
        <taxon>Streptophyta</taxon>
        <taxon>Embryophyta</taxon>
        <taxon>Tracheophyta</taxon>
        <taxon>Spermatophyta</taxon>
        <taxon>Magnoliopsida</taxon>
        <taxon>Liliopsida</taxon>
        <taxon>Poales</taxon>
        <taxon>Poaceae</taxon>
        <taxon>PACMAD clade</taxon>
        <taxon>Arundinoideae</taxon>
        <taxon>Arundineae</taxon>
        <taxon>Arundo</taxon>
    </lineage>
</organism>
<name>A0A0A9GHW6_ARUDO</name>
<protein>
    <submittedName>
        <fullName evidence="1">Uncharacterized protein</fullName>
    </submittedName>
</protein>
<dbReference type="EMBL" id="GBRH01174862">
    <property type="protein sequence ID" value="JAE23034.1"/>
    <property type="molecule type" value="Transcribed_RNA"/>
</dbReference>
<reference evidence="1" key="2">
    <citation type="journal article" date="2015" name="Data Brief">
        <title>Shoot transcriptome of the giant reed, Arundo donax.</title>
        <authorList>
            <person name="Barrero R.A."/>
            <person name="Guerrero F.D."/>
            <person name="Moolhuijzen P."/>
            <person name="Goolsby J.A."/>
            <person name="Tidwell J."/>
            <person name="Bellgard S.E."/>
            <person name="Bellgard M.I."/>
        </authorList>
    </citation>
    <scope>NUCLEOTIDE SEQUENCE</scope>
    <source>
        <tissue evidence="1">Shoot tissue taken approximately 20 cm above the soil surface</tissue>
    </source>
</reference>
<sequence>MVPVYFLLFSLKLYNLAIPVW</sequence>
<evidence type="ECO:0000313" key="1">
    <source>
        <dbReference type="EMBL" id="JAE23034.1"/>
    </source>
</evidence>
<reference evidence="1" key="1">
    <citation type="submission" date="2014-09" db="EMBL/GenBank/DDBJ databases">
        <authorList>
            <person name="Magalhaes I.L.F."/>
            <person name="Oliveira U."/>
            <person name="Santos F.R."/>
            <person name="Vidigal T.H.D.A."/>
            <person name="Brescovit A.D."/>
            <person name="Santos A.J."/>
        </authorList>
    </citation>
    <scope>NUCLEOTIDE SEQUENCE</scope>
    <source>
        <tissue evidence="1">Shoot tissue taken approximately 20 cm above the soil surface</tissue>
    </source>
</reference>
<accession>A0A0A9GHW6</accession>
<proteinExistence type="predicted"/>
<dbReference type="AlphaFoldDB" id="A0A0A9GHW6"/>